<gene>
    <name evidence="3" type="ORF">FY030_07770</name>
</gene>
<keyword evidence="2" id="KW-0732">Signal</keyword>
<proteinExistence type="predicted"/>
<evidence type="ECO:0000256" key="1">
    <source>
        <dbReference type="SAM" id="MobiDB-lite"/>
    </source>
</evidence>
<dbReference type="AlphaFoldDB" id="A0A5J6V4F6"/>
<dbReference type="Proteomes" id="UP000326546">
    <property type="component" value="Chromosome"/>
</dbReference>
<feature type="region of interest" description="Disordered" evidence="1">
    <location>
        <begin position="18"/>
        <end position="48"/>
    </location>
</feature>
<feature type="chain" id="PRO_5038907538" description="DUF732 domain-containing protein" evidence="2">
    <location>
        <begin position="22"/>
        <end position="148"/>
    </location>
</feature>
<name>A0A5J6V4F6_9MICO</name>
<dbReference type="EMBL" id="CP044427">
    <property type="protein sequence ID" value="QFG68628.1"/>
    <property type="molecule type" value="Genomic_DNA"/>
</dbReference>
<organism evidence="3 4">
    <name type="scientific">Ornithinimicrobium pratense</name>
    <dbReference type="NCBI Taxonomy" id="2593973"/>
    <lineage>
        <taxon>Bacteria</taxon>
        <taxon>Bacillati</taxon>
        <taxon>Actinomycetota</taxon>
        <taxon>Actinomycetes</taxon>
        <taxon>Micrococcales</taxon>
        <taxon>Ornithinimicrobiaceae</taxon>
        <taxon>Ornithinimicrobium</taxon>
    </lineage>
</organism>
<keyword evidence="4" id="KW-1185">Reference proteome</keyword>
<evidence type="ECO:0000313" key="4">
    <source>
        <dbReference type="Proteomes" id="UP000326546"/>
    </source>
</evidence>
<sequence length="148" mass="16403">MTTAMTALALVLAGCTGQETAGNGDTETPGTVVAPTVDGAPDPQDPDGNYIRQELREDPEQLMELDGQMREQFPAFQGQDDNIGPMFLGMQLCTGLDADDRSDREAQTRYEEYLEEFSHEDFDHVETGQNWVDFSIEQICPHLEPTTS</sequence>
<dbReference type="KEGG" id="serw:FY030_07770"/>
<feature type="signal peptide" evidence="2">
    <location>
        <begin position="1"/>
        <end position="21"/>
    </location>
</feature>
<reference evidence="3 4" key="1">
    <citation type="submission" date="2019-09" db="EMBL/GenBank/DDBJ databases">
        <title>Serinicoccus pratensis sp. nov., isolated from meadow soil.</title>
        <authorList>
            <person name="Zhang W."/>
        </authorList>
    </citation>
    <scope>NUCLEOTIDE SEQUENCE [LARGE SCALE GENOMIC DNA]</scope>
    <source>
        <strain evidence="3 4">W204</strain>
    </source>
</reference>
<evidence type="ECO:0000256" key="2">
    <source>
        <dbReference type="SAM" id="SignalP"/>
    </source>
</evidence>
<feature type="compositionally biased region" description="Polar residues" evidence="1">
    <location>
        <begin position="18"/>
        <end position="29"/>
    </location>
</feature>
<dbReference type="RefSeq" id="WP_158061015.1">
    <property type="nucleotide sequence ID" value="NZ_CP044427.1"/>
</dbReference>
<accession>A0A5J6V4F6</accession>
<evidence type="ECO:0008006" key="5">
    <source>
        <dbReference type="Google" id="ProtNLM"/>
    </source>
</evidence>
<protein>
    <recommendedName>
        <fullName evidence="5">DUF732 domain-containing protein</fullName>
    </recommendedName>
</protein>
<evidence type="ECO:0000313" key="3">
    <source>
        <dbReference type="EMBL" id="QFG68628.1"/>
    </source>
</evidence>